<evidence type="ECO:0000256" key="8">
    <source>
        <dbReference type="ARBA" id="ARBA00022741"/>
    </source>
</evidence>
<dbReference type="InterPro" id="IPR011006">
    <property type="entry name" value="CheY-like_superfamily"/>
</dbReference>
<dbReference type="PRINTS" id="PR00344">
    <property type="entry name" value="BCTRLSENSOR"/>
</dbReference>
<dbReference type="InterPro" id="IPR029151">
    <property type="entry name" value="Sensor-like_sf"/>
</dbReference>
<evidence type="ECO:0000256" key="1">
    <source>
        <dbReference type="ARBA" id="ARBA00000085"/>
    </source>
</evidence>
<comment type="catalytic activity">
    <reaction evidence="1">
        <text>ATP + protein L-histidine = ADP + protein N-phospho-L-histidine.</text>
        <dbReference type="EC" id="2.7.13.3"/>
    </reaction>
</comment>
<dbReference type="Pfam" id="PF00072">
    <property type="entry name" value="Response_reg"/>
    <property type="match status" value="1"/>
</dbReference>
<dbReference type="CDD" id="cd16922">
    <property type="entry name" value="HATPase_EvgS-ArcB-TorS-like"/>
    <property type="match status" value="1"/>
</dbReference>
<dbReference type="InterPro" id="IPR029150">
    <property type="entry name" value="dCache_3"/>
</dbReference>
<dbReference type="InterPro" id="IPR036890">
    <property type="entry name" value="HATPase_C_sf"/>
</dbReference>
<feature type="modified residue" description="4-aspartylphosphate" evidence="15">
    <location>
        <position position="953"/>
    </location>
</feature>
<dbReference type="Gene3D" id="1.10.287.130">
    <property type="match status" value="1"/>
</dbReference>
<evidence type="ECO:0000256" key="12">
    <source>
        <dbReference type="ARBA" id="ARBA00023012"/>
    </source>
</evidence>
<keyword evidence="6" id="KW-0808">Transferase</keyword>
<dbReference type="Gene3D" id="3.30.565.10">
    <property type="entry name" value="Histidine kinase-like ATPase, C-terminal domain"/>
    <property type="match status" value="1"/>
</dbReference>
<dbReference type="InterPro" id="IPR000014">
    <property type="entry name" value="PAS"/>
</dbReference>
<evidence type="ECO:0000256" key="13">
    <source>
        <dbReference type="ARBA" id="ARBA00058004"/>
    </source>
</evidence>
<dbReference type="SMART" id="SM00387">
    <property type="entry name" value="HATPase_c"/>
    <property type="match status" value="1"/>
</dbReference>
<evidence type="ECO:0000256" key="4">
    <source>
        <dbReference type="ARBA" id="ARBA00022475"/>
    </source>
</evidence>
<evidence type="ECO:0000256" key="14">
    <source>
        <dbReference type="ARBA" id="ARBA00070152"/>
    </source>
</evidence>
<evidence type="ECO:0000256" key="11">
    <source>
        <dbReference type="ARBA" id="ARBA00022989"/>
    </source>
</evidence>
<dbReference type="Pfam" id="PF08448">
    <property type="entry name" value="PAS_4"/>
    <property type="match status" value="1"/>
</dbReference>
<dbReference type="InterPro" id="IPR013656">
    <property type="entry name" value="PAS_4"/>
</dbReference>
<dbReference type="SUPFAM" id="SSF47384">
    <property type="entry name" value="Homodimeric domain of signal transducing histidine kinase"/>
    <property type="match status" value="1"/>
</dbReference>
<dbReference type="SMART" id="SM00086">
    <property type="entry name" value="PAC"/>
    <property type="match status" value="1"/>
</dbReference>
<accession>A0A4R1B814</accession>
<evidence type="ECO:0000256" key="9">
    <source>
        <dbReference type="ARBA" id="ARBA00022777"/>
    </source>
</evidence>
<evidence type="ECO:0000313" key="20">
    <source>
        <dbReference type="EMBL" id="TCJ11969.1"/>
    </source>
</evidence>
<dbReference type="SMART" id="SM00388">
    <property type="entry name" value="HisKA"/>
    <property type="match status" value="1"/>
</dbReference>
<evidence type="ECO:0000256" key="15">
    <source>
        <dbReference type="PROSITE-ProRule" id="PRU00169"/>
    </source>
</evidence>
<name>A0A4R1B814_9PROT</name>
<keyword evidence="8" id="KW-0547">Nucleotide-binding</keyword>
<keyword evidence="4" id="KW-1003">Cell membrane</keyword>
<evidence type="ECO:0000256" key="3">
    <source>
        <dbReference type="ARBA" id="ARBA00012438"/>
    </source>
</evidence>
<evidence type="ECO:0000256" key="6">
    <source>
        <dbReference type="ARBA" id="ARBA00022679"/>
    </source>
</evidence>
<dbReference type="SUPFAM" id="SSF55874">
    <property type="entry name" value="ATPase domain of HSP90 chaperone/DNA topoisomerase II/histidine kinase"/>
    <property type="match status" value="1"/>
</dbReference>
<dbReference type="InterPro" id="IPR003661">
    <property type="entry name" value="HisK_dim/P_dom"/>
</dbReference>
<organism evidence="20 21">
    <name type="scientific">Parasulfuritortus cantonensis</name>
    <dbReference type="NCBI Taxonomy" id="2528202"/>
    <lineage>
        <taxon>Bacteria</taxon>
        <taxon>Pseudomonadati</taxon>
        <taxon>Pseudomonadota</taxon>
        <taxon>Betaproteobacteria</taxon>
        <taxon>Nitrosomonadales</taxon>
        <taxon>Thiobacillaceae</taxon>
        <taxon>Parasulfuritortus</taxon>
    </lineage>
</organism>
<dbReference type="EC" id="2.7.13.3" evidence="3"/>
<dbReference type="Gene3D" id="3.40.50.2300">
    <property type="match status" value="1"/>
</dbReference>
<evidence type="ECO:0000259" key="18">
    <source>
        <dbReference type="PROSITE" id="PS50110"/>
    </source>
</evidence>
<reference evidence="20 21" key="1">
    <citation type="submission" date="2019-03" db="EMBL/GenBank/DDBJ databases">
        <title>Genome sequence of Thiobacillaceae bacterium LSR1, a sulfur-oxidizing bacterium isolated from freshwater sediment.</title>
        <authorList>
            <person name="Li S."/>
        </authorList>
    </citation>
    <scope>NUCLEOTIDE SEQUENCE [LARGE SCALE GENOMIC DNA]</scope>
    <source>
        <strain evidence="20 21">LSR1</strain>
    </source>
</reference>
<dbReference type="InterPro" id="IPR003594">
    <property type="entry name" value="HATPase_dom"/>
</dbReference>
<dbReference type="EMBL" id="SJZB01000046">
    <property type="protein sequence ID" value="TCJ11969.1"/>
    <property type="molecule type" value="Genomic_DNA"/>
</dbReference>
<evidence type="ECO:0000256" key="5">
    <source>
        <dbReference type="ARBA" id="ARBA00022553"/>
    </source>
</evidence>
<dbReference type="SUPFAM" id="SSF103190">
    <property type="entry name" value="Sensory domain-like"/>
    <property type="match status" value="1"/>
</dbReference>
<dbReference type="Gene3D" id="3.30.450.20">
    <property type="entry name" value="PAS domain"/>
    <property type="match status" value="2"/>
</dbReference>
<keyword evidence="9" id="KW-0418">Kinase</keyword>
<dbReference type="InterPro" id="IPR036097">
    <property type="entry name" value="HisK_dim/P_sf"/>
</dbReference>
<dbReference type="CDD" id="cd00082">
    <property type="entry name" value="HisKA"/>
    <property type="match status" value="1"/>
</dbReference>
<keyword evidence="7 16" id="KW-0812">Transmembrane</keyword>
<dbReference type="NCBIfam" id="TIGR00229">
    <property type="entry name" value="sensory_box"/>
    <property type="match status" value="1"/>
</dbReference>
<sequence>MRYNSDSRAPNPNVMTDQAGPLRFQRQIVLPVAIVLIALVAALLLGFQRYIDWQEAEHTRLTVRQAGQVWERLRTMDTRQLDYFASRAVVDPALVAAMRRRDGAALLALAKPAYDRLHDQFGVSHWYFITPDRHVLMRVHAPSNVGDLVNRKTLLEAVATGRPATGLELGATATLTLRHVVPWHADGELIGYLEMGTEVDWFERVIKDMLGVEVASAVHKPYTSAADFEFGKRALGFTGQWQDYPGIAILGQTVRPLPAGLMAPWQAYAAGGPELVTEVAAAGHVWSIGFLRVQDYSGRPVASLAFLRPLDTALAARAEQLMLAVALATVLTVLLIAALVHRVRRIETQMVAAQSALRENEQRFRDFASASSDWWFWETDADMHFTYMSENTPQVVGLPVATMLGKRRDELAAPPKAGEEPRWQGYLDTVARRQPFNQYEYRIALPNGTCRWLSVSGVPRFGPEGRFQGYRGTGANITERKAREEAEEYVREGTEIKLAVARAMQEVEQPFRARLDAALRALAGLRGALPGGGVRVELAGEEAGPGGFHSGEALWQQAMPGIEPGEVRLVAHCQVRPEPGHGHYFIALSHGREVLGVLEVDTVAKPPDNPARLEALRQIGELVALGVLNERTARLQRQAAVQAEAASVAKSQFLATMSHEIRTPLNGILGMAQLLQDPDLSGAEQLDYAQTILNSGQTLLALLNDILDLSKIEAGKLELDQRPLMPATLLNELPRLFREAAGRKQLAISTAWGGPDSAAYLGDETRLRQMLANLINNAIKFTERGEIRLAAHELRRQDGRARLRFSVTDTGIGVAEDKLDRLFQPFTQVDGSHTRLYGGTGLGLSIVRKLAEAMGGAVGVESRAGEGSTFWFEIEAECADTGPDPTRDAGPAGPVPRPGRAAAILVVEDNPVNQMVIKAMLGKLGHTVQCVENGQLAVDAIRQGLAPDLVFMDIQMPVMTGYEATRLIRRWEAEQGRPRLAIVALTASAFPEDRAGCERAGMDDYLAKPVQLPALKATLAHWLGEP</sequence>
<dbReference type="InterPro" id="IPR001789">
    <property type="entry name" value="Sig_transdc_resp-reg_receiver"/>
</dbReference>
<comment type="caution">
    <text evidence="20">The sequence shown here is derived from an EMBL/GenBank/DDBJ whole genome shotgun (WGS) entry which is preliminary data.</text>
</comment>
<feature type="domain" description="PAC" evidence="19">
    <location>
        <begin position="437"/>
        <end position="489"/>
    </location>
</feature>
<dbReference type="PANTHER" id="PTHR45339:SF5">
    <property type="entry name" value="HISTIDINE KINASE"/>
    <property type="match status" value="1"/>
</dbReference>
<dbReference type="InterPro" id="IPR035965">
    <property type="entry name" value="PAS-like_dom_sf"/>
</dbReference>
<dbReference type="PROSITE" id="PS50110">
    <property type="entry name" value="RESPONSE_REGULATORY"/>
    <property type="match status" value="1"/>
</dbReference>
<dbReference type="PROSITE" id="PS50109">
    <property type="entry name" value="HIS_KIN"/>
    <property type="match status" value="1"/>
</dbReference>
<evidence type="ECO:0000256" key="2">
    <source>
        <dbReference type="ARBA" id="ARBA00004651"/>
    </source>
</evidence>
<dbReference type="GO" id="GO:0005886">
    <property type="term" value="C:plasma membrane"/>
    <property type="evidence" value="ECO:0007669"/>
    <property type="project" value="UniProtKB-SubCell"/>
</dbReference>
<dbReference type="SUPFAM" id="SSF52172">
    <property type="entry name" value="CheY-like"/>
    <property type="match status" value="1"/>
</dbReference>
<dbReference type="AlphaFoldDB" id="A0A4R1B814"/>
<dbReference type="FunFam" id="3.30.565.10:FF:000010">
    <property type="entry name" value="Sensor histidine kinase RcsC"/>
    <property type="match status" value="1"/>
</dbReference>
<keyword evidence="11 16" id="KW-1133">Transmembrane helix</keyword>
<dbReference type="GO" id="GO:0000155">
    <property type="term" value="F:phosphorelay sensor kinase activity"/>
    <property type="evidence" value="ECO:0007669"/>
    <property type="project" value="InterPro"/>
</dbReference>
<feature type="domain" description="Histidine kinase" evidence="17">
    <location>
        <begin position="656"/>
        <end position="878"/>
    </location>
</feature>
<dbReference type="InterPro" id="IPR004358">
    <property type="entry name" value="Sig_transdc_His_kin-like_C"/>
</dbReference>
<dbReference type="SMART" id="SM00448">
    <property type="entry name" value="REC"/>
    <property type="match status" value="1"/>
</dbReference>
<dbReference type="RefSeq" id="WP_131448428.1">
    <property type="nucleotide sequence ID" value="NZ_SJZB01000046.1"/>
</dbReference>
<feature type="domain" description="Response regulatory" evidence="18">
    <location>
        <begin position="903"/>
        <end position="1023"/>
    </location>
</feature>
<proteinExistence type="predicted"/>
<comment type="subcellular location">
    <subcellularLocation>
        <location evidence="2">Cell membrane</location>
        <topology evidence="2">Multi-pass membrane protein</topology>
    </subcellularLocation>
</comment>
<dbReference type="SUPFAM" id="SSF55785">
    <property type="entry name" value="PYP-like sensor domain (PAS domain)"/>
    <property type="match status" value="1"/>
</dbReference>
<dbReference type="Pfam" id="PF00512">
    <property type="entry name" value="HisKA"/>
    <property type="match status" value="1"/>
</dbReference>
<evidence type="ECO:0000256" key="10">
    <source>
        <dbReference type="ARBA" id="ARBA00022840"/>
    </source>
</evidence>
<evidence type="ECO:0000256" key="16">
    <source>
        <dbReference type="SAM" id="Phobius"/>
    </source>
</evidence>
<protein>
    <recommendedName>
        <fullName evidence="14">Virulence sensor protein BvgS</fullName>
        <ecNumber evidence="3">2.7.13.3</ecNumber>
    </recommendedName>
</protein>
<dbReference type="CDD" id="cd00130">
    <property type="entry name" value="PAS"/>
    <property type="match status" value="1"/>
</dbReference>
<keyword evidence="5 15" id="KW-0597">Phosphoprotein</keyword>
<evidence type="ECO:0000313" key="21">
    <source>
        <dbReference type="Proteomes" id="UP000295443"/>
    </source>
</evidence>
<dbReference type="Proteomes" id="UP000295443">
    <property type="component" value="Unassembled WGS sequence"/>
</dbReference>
<feature type="transmembrane region" description="Helical" evidence="16">
    <location>
        <begin position="28"/>
        <end position="47"/>
    </location>
</feature>
<dbReference type="InterPro" id="IPR000700">
    <property type="entry name" value="PAS-assoc_C"/>
</dbReference>
<evidence type="ECO:0000259" key="19">
    <source>
        <dbReference type="PROSITE" id="PS50113"/>
    </source>
</evidence>
<dbReference type="InterPro" id="IPR001610">
    <property type="entry name" value="PAC"/>
</dbReference>
<evidence type="ECO:0000256" key="7">
    <source>
        <dbReference type="ARBA" id="ARBA00022692"/>
    </source>
</evidence>
<feature type="transmembrane region" description="Helical" evidence="16">
    <location>
        <begin position="321"/>
        <end position="340"/>
    </location>
</feature>
<gene>
    <name evidence="20" type="ORF">EZJ19_13480</name>
</gene>
<dbReference type="PROSITE" id="PS50113">
    <property type="entry name" value="PAC"/>
    <property type="match status" value="1"/>
</dbReference>
<dbReference type="InterPro" id="IPR005467">
    <property type="entry name" value="His_kinase_dom"/>
</dbReference>
<keyword evidence="12" id="KW-0902">Two-component regulatory system</keyword>
<dbReference type="GO" id="GO:0005524">
    <property type="term" value="F:ATP binding"/>
    <property type="evidence" value="ECO:0007669"/>
    <property type="project" value="UniProtKB-KW"/>
</dbReference>
<dbReference type="PANTHER" id="PTHR45339">
    <property type="entry name" value="HYBRID SIGNAL TRANSDUCTION HISTIDINE KINASE J"/>
    <property type="match status" value="1"/>
</dbReference>
<comment type="function">
    <text evidence="13">Member of the two-component regulatory system BvgS/BvgA. Phosphorylates BvgA via a four-step phosphorelay in response to environmental signals.</text>
</comment>
<dbReference type="Pfam" id="PF02518">
    <property type="entry name" value="HATPase_c"/>
    <property type="match status" value="1"/>
</dbReference>
<keyword evidence="21" id="KW-1185">Reference proteome</keyword>
<dbReference type="OrthoDB" id="8552871at2"/>
<evidence type="ECO:0000259" key="17">
    <source>
        <dbReference type="PROSITE" id="PS50109"/>
    </source>
</evidence>
<keyword evidence="10" id="KW-0067">ATP-binding</keyword>
<dbReference type="Pfam" id="PF14827">
    <property type="entry name" value="dCache_3"/>
    <property type="match status" value="1"/>
</dbReference>
<keyword evidence="16" id="KW-0472">Membrane</keyword>
<dbReference type="CDD" id="cd17546">
    <property type="entry name" value="REC_hyHK_CKI1_RcsC-like"/>
    <property type="match status" value="1"/>
</dbReference>